<keyword evidence="4" id="KW-1185">Reference proteome</keyword>
<dbReference type="InterPro" id="IPR054170">
    <property type="entry name" value="RlmL_1st"/>
</dbReference>
<keyword evidence="1 3" id="KW-0489">Methyltransferase</keyword>
<evidence type="ECO:0000256" key="1">
    <source>
        <dbReference type="ARBA" id="ARBA00022603"/>
    </source>
</evidence>
<dbReference type="PROSITE" id="PS01261">
    <property type="entry name" value="UPF0020"/>
    <property type="match status" value="1"/>
</dbReference>
<dbReference type="EMBL" id="JFZV01000001">
    <property type="protein sequence ID" value="KDN15811.1"/>
    <property type="molecule type" value="Genomic_DNA"/>
</dbReference>
<organism evidence="3 4">
    <name type="scientific">Snodgrassella communis</name>
    <dbReference type="NCBI Taxonomy" id="2946699"/>
    <lineage>
        <taxon>Bacteria</taxon>
        <taxon>Pseudomonadati</taxon>
        <taxon>Pseudomonadota</taxon>
        <taxon>Betaproteobacteria</taxon>
        <taxon>Neisseriales</taxon>
        <taxon>Neisseriaceae</taxon>
        <taxon>Snodgrassella</taxon>
    </lineage>
</organism>
<keyword evidence="2 3" id="KW-0808">Transferase</keyword>
<dbReference type="SUPFAM" id="SSF53335">
    <property type="entry name" value="S-adenosyl-L-methionine-dependent methyltransferases"/>
    <property type="match status" value="1"/>
</dbReference>
<proteinExistence type="predicted"/>
<evidence type="ECO:0000313" key="3">
    <source>
        <dbReference type="EMBL" id="KDN15811.1"/>
    </source>
</evidence>
<dbReference type="InterPro" id="IPR053943">
    <property type="entry name" value="RlmKL-like_Mtase_CS"/>
</dbReference>
<dbReference type="PANTHER" id="PTHR47313:SF1">
    <property type="entry name" value="RIBOSOMAL RNA LARGE SUBUNIT METHYLTRANSFERASE K_L"/>
    <property type="match status" value="1"/>
</dbReference>
<dbReference type="GO" id="GO:0008990">
    <property type="term" value="F:rRNA (guanine-N2-)-methyltransferase activity"/>
    <property type="evidence" value="ECO:0007669"/>
    <property type="project" value="TreeGrafter"/>
</dbReference>
<dbReference type="InterPro" id="IPR029063">
    <property type="entry name" value="SAM-dependent_MTases_sf"/>
</dbReference>
<dbReference type="Gene3D" id="3.40.50.150">
    <property type="entry name" value="Vaccinia Virus protein VP39"/>
    <property type="match status" value="1"/>
</dbReference>
<dbReference type="OrthoDB" id="9809404at2"/>
<dbReference type="RefSeq" id="WP_037405089.1">
    <property type="nucleotide sequence ID" value="NZ_JFZV01000001.1"/>
</dbReference>
<dbReference type="Pfam" id="PF01170">
    <property type="entry name" value="UPF0020"/>
    <property type="match status" value="1"/>
</dbReference>
<dbReference type="InterPro" id="IPR004114">
    <property type="entry name" value="THUMP_dom"/>
</dbReference>
<dbReference type="GO" id="GO:0003723">
    <property type="term" value="F:RNA binding"/>
    <property type="evidence" value="ECO:0007669"/>
    <property type="project" value="UniProtKB-UniRule"/>
</dbReference>
<dbReference type="CDD" id="cd11715">
    <property type="entry name" value="THUMP_AdoMetMT"/>
    <property type="match status" value="1"/>
</dbReference>
<name>A0A066TN81_9NEIS</name>
<evidence type="ECO:0000313" key="4">
    <source>
        <dbReference type="Proteomes" id="UP000027170"/>
    </source>
</evidence>
<sequence>MNSYPLFVSCPRGLEAILNQELVTLGCEQIHNRDGGVAVNGDLASVYRINLYSRVASRVLIRLSSGHFRHENDIYQQAKKINWPQWFDVNKNFKIHIEGKQAQINSLNFAALKVKDALCDVFRDTTGSRPSVEKFRPDIRIHVFIEKNELSIYLDSSGEALFKRGYRSDTGEAPLRENLAAGLLLLAGYNGSQPFMDPFCGSGTLAIEAALIATNTAPGLERSFGFENLHNYNDALWQQLRRAALAAKSQPQAPIFGADIDGKLIKLAQNNARYAEVDQYIEWQVSDALDTCPNGANGIMISNPPYGVRLSEIQLLHALYPQLGSWLKQHFAGWLIGMFSADREMPKLMRLSPKRKIPLFNGNLDCRLFLLDMVAGSNRQKEHKA</sequence>
<dbReference type="InterPro" id="IPR000241">
    <property type="entry name" value="RlmKL-like_Mtase"/>
</dbReference>
<comment type="caution">
    <text evidence="3">The sequence shown here is derived from an EMBL/GenBank/DDBJ whole genome shotgun (WGS) entry which is preliminary data.</text>
</comment>
<dbReference type="Gene3D" id="3.30.2130.30">
    <property type="match status" value="1"/>
</dbReference>
<gene>
    <name evidence="3" type="ORF">SALWKB29_0230</name>
</gene>
<dbReference type="PANTHER" id="PTHR47313">
    <property type="entry name" value="RIBOSOMAL RNA LARGE SUBUNIT METHYLTRANSFERASE K/L"/>
    <property type="match status" value="1"/>
</dbReference>
<dbReference type="Pfam" id="PF02926">
    <property type="entry name" value="THUMP"/>
    <property type="match status" value="1"/>
</dbReference>
<dbReference type="InterPro" id="IPR002052">
    <property type="entry name" value="DNA_methylase_N6_adenine_CS"/>
</dbReference>
<dbReference type="Proteomes" id="UP000027170">
    <property type="component" value="Unassembled WGS sequence"/>
</dbReference>
<dbReference type="Pfam" id="PF22020">
    <property type="entry name" value="RlmL_1st"/>
    <property type="match status" value="1"/>
</dbReference>
<reference evidence="3 4" key="1">
    <citation type="submission" date="2014-03" db="EMBL/GenBank/DDBJ databases">
        <title>The genomes of two eusocial bee gut symbionts.</title>
        <authorList>
            <person name="Kwong W.K."/>
            <person name="Engel P."/>
            <person name="Koch H."/>
            <person name="Moran N.A."/>
        </authorList>
    </citation>
    <scope>NUCLEOTIDE SEQUENCE [LARGE SCALE GENOMIC DNA]</scope>
    <source>
        <strain evidence="4">wkB29</strain>
    </source>
</reference>
<accession>A0A066TN81</accession>
<dbReference type="PROSITE" id="PS51165">
    <property type="entry name" value="THUMP"/>
    <property type="match status" value="1"/>
</dbReference>
<evidence type="ECO:0000256" key="2">
    <source>
        <dbReference type="ARBA" id="ARBA00022679"/>
    </source>
</evidence>
<dbReference type="SMART" id="SM00981">
    <property type="entry name" value="THUMP"/>
    <property type="match status" value="1"/>
</dbReference>
<dbReference type="GO" id="GO:0070043">
    <property type="term" value="F:rRNA (guanine-N7-)-methyltransferase activity"/>
    <property type="evidence" value="ECO:0007669"/>
    <property type="project" value="TreeGrafter"/>
</dbReference>
<dbReference type="eggNOG" id="COG0116">
    <property type="taxonomic scope" value="Bacteria"/>
</dbReference>
<dbReference type="AlphaFoldDB" id="A0A066TN81"/>
<protein>
    <submittedName>
        <fullName evidence="3">23S rRNA (Guanine-N-2-)-methyltransferase rlmL</fullName>
    </submittedName>
</protein>
<dbReference type="PROSITE" id="PS00092">
    <property type="entry name" value="N6_MTASE"/>
    <property type="match status" value="1"/>
</dbReference>